<feature type="domain" description="Pyrrolo-quinoline quinone repeat" evidence="1">
    <location>
        <begin position="112"/>
        <end position="348"/>
    </location>
</feature>
<accession>A0A843Y7D6</accession>
<gene>
    <name evidence="2" type="ORF">GFB49_00180</name>
</gene>
<dbReference type="Gene3D" id="2.130.10.10">
    <property type="entry name" value="YVTN repeat-like/Quinoprotein amine dehydrogenase"/>
    <property type="match status" value="1"/>
</dbReference>
<dbReference type="PANTHER" id="PTHR34512:SF30">
    <property type="entry name" value="OUTER MEMBRANE PROTEIN ASSEMBLY FACTOR BAMB"/>
    <property type="match status" value="1"/>
</dbReference>
<reference evidence="2 3" key="1">
    <citation type="submission" date="2019-10" db="EMBL/GenBank/DDBJ databases">
        <title>Epibacterium sp. nov., isolated from seawater.</title>
        <authorList>
            <person name="Zhang X."/>
            <person name="Li N."/>
        </authorList>
    </citation>
    <scope>NUCLEOTIDE SEQUENCE [LARGE SCALE GENOMIC DNA]</scope>
    <source>
        <strain evidence="2 3">SM1979</strain>
    </source>
</reference>
<dbReference type="SUPFAM" id="SSF50998">
    <property type="entry name" value="Quinoprotein alcohol dehydrogenase-like"/>
    <property type="match status" value="1"/>
</dbReference>
<dbReference type="Pfam" id="PF13360">
    <property type="entry name" value="PQQ_2"/>
    <property type="match status" value="1"/>
</dbReference>
<dbReference type="InterPro" id="IPR011047">
    <property type="entry name" value="Quinoprotein_ADH-like_sf"/>
</dbReference>
<dbReference type="InterPro" id="IPR015943">
    <property type="entry name" value="WD40/YVTN_repeat-like_dom_sf"/>
</dbReference>
<dbReference type="PANTHER" id="PTHR34512">
    <property type="entry name" value="CELL SURFACE PROTEIN"/>
    <property type="match status" value="1"/>
</dbReference>
<comment type="caution">
    <text evidence="2">The sequence shown here is derived from an EMBL/GenBank/DDBJ whole genome shotgun (WGS) entry which is preliminary data.</text>
</comment>
<dbReference type="InterPro" id="IPR002372">
    <property type="entry name" value="PQQ_rpt_dom"/>
</dbReference>
<dbReference type="AlphaFoldDB" id="A0A843Y7D6"/>
<protein>
    <submittedName>
        <fullName evidence="2">PQQ-binding-like beta-propeller repeat protein</fullName>
    </submittedName>
</protein>
<sequence length="431" mass="45194">MGRFLCGTACALLVAACTEKEPVLQGAREPIRPDETVKIENQSRAISLAKQTVNAAWPQSHGTAQFRTAHPALSAAPTEAWSVSIGTGDERRQRITAQPVVGDGRVYTLDSGGQVSAVSPNGQIQWQSDIIPVTDEEGQATGGGLAFADGVVYISSGFGVLTALEAASGDQIWQQELEATGSGQPLVRDGLVYVVAGDDTGWAVRAKDGRIAWQVKASPSPANILGAPAPVLTRDLAVFAFGSGDLTATFRKGGFQRWNASIAGERTGSTIGTINDVTGGPVVVGSRIFVGNHGGRTAAFDAESGLRLWTARQGALGPVWPAGDSLFQVSDTNRLLRLDADSGDVIWSVRLPGFVKDKPRKRAEVVANYGPILAGGQVIVASNDGFLRFYDPTNGSLTRQVEIDGGATTAPVVAGQTLYVVSTKGELHAFR</sequence>
<evidence type="ECO:0000313" key="2">
    <source>
        <dbReference type="EMBL" id="MQQ06861.1"/>
    </source>
</evidence>
<proteinExistence type="predicted"/>
<dbReference type="SMART" id="SM00564">
    <property type="entry name" value="PQQ"/>
    <property type="match status" value="6"/>
</dbReference>
<dbReference type="PROSITE" id="PS51257">
    <property type="entry name" value="PROKAR_LIPOPROTEIN"/>
    <property type="match status" value="1"/>
</dbReference>
<dbReference type="EMBL" id="WIBF01000001">
    <property type="protein sequence ID" value="MQQ06861.1"/>
    <property type="molecule type" value="Genomic_DNA"/>
</dbReference>
<organism evidence="2 3">
    <name type="scientific">Tritonibacter litoralis</name>
    <dbReference type="NCBI Taxonomy" id="2662264"/>
    <lineage>
        <taxon>Bacteria</taxon>
        <taxon>Pseudomonadati</taxon>
        <taxon>Pseudomonadota</taxon>
        <taxon>Alphaproteobacteria</taxon>
        <taxon>Rhodobacterales</taxon>
        <taxon>Paracoccaceae</taxon>
        <taxon>Tritonibacter</taxon>
    </lineage>
</organism>
<dbReference type="InterPro" id="IPR018391">
    <property type="entry name" value="PQQ_b-propeller_rpt"/>
</dbReference>
<dbReference type="Proteomes" id="UP000444174">
    <property type="component" value="Unassembled WGS sequence"/>
</dbReference>
<name>A0A843Y7D6_9RHOB</name>
<evidence type="ECO:0000313" key="3">
    <source>
        <dbReference type="Proteomes" id="UP000444174"/>
    </source>
</evidence>
<evidence type="ECO:0000259" key="1">
    <source>
        <dbReference type="Pfam" id="PF13360"/>
    </source>
</evidence>
<keyword evidence="3" id="KW-1185">Reference proteome</keyword>